<dbReference type="Proteomes" id="UP001596409">
    <property type="component" value="Unassembled WGS sequence"/>
</dbReference>
<dbReference type="RefSeq" id="WP_189880785.1">
    <property type="nucleotide sequence ID" value="NZ_BMWA01000051.1"/>
</dbReference>
<proteinExistence type="predicted"/>
<reference evidence="3" key="1">
    <citation type="journal article" date="2019" name="Int. J. Syst. Evol. Microbiol.">
        <title>The Global Catalogue of Microorganisms (GCM) 10K type strain sequencing project: providing services to taxonomists for standard genome sequencing and annotation.</title>
        <authorList>
            <consortium name="The Broad Institute Genomics Platform"/>
            <consortium name="The Broad Institute Genome Sequencing Center for Infectious Disease"/>
            <person name="Wu L."/>
            <person name="Ma J."/>
        </authorList>
    </citation>
    <scope>NUCLEOTIDE SEQUENCE [LARGE SCALE GENOMIC DNA]</scope>
    <source>
        <strain evidence="3">JCM 4855</strain>
    </source>
</reference>
<evidence type="ECO:0000313" key="3">
    <source>
        <dbReference type="Proteomes" id="UP001596409"/>
    </source>
</evidence>
<keyword evidence="3" id="KW-1185">Reference proteome</keyword>
<feature type="compositionally biased region" description="Basic and acidic residues" evidence="1">
    <location>
        <begin position="1"/>
        <end position="13"/>
    </location>
</feature>
<feature type="region of interest" description="Disordered" evidence="1">
    <location>
        <begin position="1"/>
        <end position="117"/>
    </location>
</feature>
<organism evidence="2 3">
    <name type="scientific">Streptomyces viridiviolaceus</name>
    <dbReference type="NCBI Taxonomy" id="68282"/>
    <lineage>
        <taxon>Bacteria</taxon>
        <taxon>Bacillati</taxon>
        <taxon>Actinomycetota</taxon>
        <taxon>Actinomycetes</taxon>
        <taxon>Kitasatosporales</taxon>
        <taxon>Streptomycetaceae</taxon>
        <taxon>Streptomyces</taxon>
    </lineage>
</organism>
<accession>A0ABW2E5T2</accession>
<protein>
    <submittedName>
        <fullName evidence="2">Uncharacterized protein</fullName>
    </submittedName>
</protein>
<gene>
    <name evidence="2" type="ORF">ACFQMH_28160</name>
</gene>
<comment type="caution">
    <text evidence="2">The sequence shown here is derived from an EMBL/GenBank/DDBJ whole genome shotgun (WGS) entry which is preliminary data.</text>
</comment>
<evidence type="ECO:0000313" key="2">
    <source>
        <dbReference type="EMBL" id="MFC7015509.1"/>
    </source>
</evidence>
<sequence length="182" mass="18448">MGGHTEDQEHSVEPARPPLTVARAREMTAGLREAMDDSGAPWRCSPPGSATRTPPASGSPSGTAAGSRTAPQSSGLVGQARGRGGEGEVECVQQADGAQDVPFVRGEVGQGAGDQGGEVVVEVGGGRLPAGAADLEEPHHRQVQVERQAVRPARDDLPDLAADEGLAVAGEPAGEVVVAVLR</sequence>
<dbReference type="EMBL" id="JBHSYM010000063">
    <property type="protein sequence ID" value="MFC7015509.1"/>
    <property type="molecule type" value="Genomic_DNA"/>
</dbReference>
<name>A0ABW2E5T2_9ACTN</name>
<feature type="compositionally biased region" description="Low complexity" evidence="1">
    <location>
        <begin position="49"/>
        <end position="70"/>
    </location>
</feature>
<evidence type="ECO:0000256" key="1">
    <source>
        <dbReference type="SAM" id="MobiDB-lite"/>
    </source>
</evidence>